<evidence type="ECO:0000256" key="7">
    <source>
        <dbReference type="SAM" id="MobiDB-lite"/>
    </source>
</evidence>
<dbReference type="PANTHER" id="PTHR14978">
    <property type="entry name" value="BETA-CATENIN-LIKE PROTEIN 1 NUCLEAR ASSOCIATED PROTEIN"/>
    <property type="match status" value="1"/>
</dbReference>
<reference evidence="10" key="1">
    <citation type="submission" date="2014-04" db="EMBL/GenBank/DDBJ databases">
        <title>Evolutionary Origins and Diversification of the Mycorrhizal Mutualists.</title>
        <authorList>
            <consortium name="DOE Joint Genome Institute"/>
            <consortium name="Mycorrhizal Genomics Consortium"/>
            <person name="Kohler A."/>
            <person name="Kuo A."/>
            <person name="Nagy L.G."/>
            <person name="Floudas D."/>
            <person name="Copeland A."/>
            <person name="Barry K.W."/>
            <person name="Cichocki N."/>
            <person name="Veneault-Fourrey C."/>
            <person name="LaButti K."/>
            <person name="Lindquist E.A."/>
            <person name="Lipzen A."/>
            <person name="Lundell T."/>
            <person name="Morin E."/>
            <person name="Murat C."/>
            <person name="Riley R."/>
            <person name="Ohm R."/>
            <person name="Sun H."/>
            <person name="Tunlid A."/>
            <person name="Henrissat B."/>
            <person name="Grigoriev I.V."/>
            <person name="Hibbett D.S."/>
            <person name="Martin F."/>
        </authorList>
    </citation>
    <scope>NUCLEOTIDE SEQUENCE [LARGE SCALE GENOMIC DNA]</scope>
    <source>
        <strain evidence="10">FD-334 SS-4</strain>
    </source>
</reference>
<dbReference type="EMBL" id="KN817518">
    <property type="protein sequence ID" value="KJA30234.1"/>
    <property type="molecule type" value="Genomic_DNA"/>
</dbReference>
<keyword evidence="5" id="KW-0539">Nucleus</keyword>
<dbReference type="InterPro" id="IPR011989">
    <property type="entry name" value="ARM-like"/>
</dbReference>
<dbReference type="AlphaFoldDB" id="A0A0D2PHB2"/>
<evidence type="ECO:0000313" key="9">
    <source>
        <dbReference type="EMBL" id="KJA30234.1"/>
    </source>
</evidence>
<dbReference type="GO" id="GO:0010467">
    <property type="term" value="P:gene expression"/>
    <property type="evidence" value="ECO:0007669"/>
    <property type="project" value="UniProtKB-ARBA"/>
</dbReference>
<evidence type="ECO:0000256" key="2">
    <source>
        <dbReference type="ARBA" id="ARBA00022553"/>
    </source>
</evidence>
<keyword evidence="3" id="KW-0677">Repeat</keyword>
<comment type="subcellular location">
    <subcellularLocation>
        <location evidence="1">Nucleus</location>
    </subcellularLocation>
</comment>
<dbReference type="SMART" id="SM01156">
    <property type="entry name" value="DUF1716"/>
    <property type="match status" value="1"/>
</dbReference>
<dbReference type="InterPro" id="IPR039678">
    <property type="entry name" value="CTNNBL1"/>
</dbReference>
<proteinExistence type="predicted"/>
<dbReference type="FunFam" id="1.25.10.10:FF:001136">
    <property type="entry name" value="Beta-catenin-like protein 1"/>
    <property type="match status" value="1"/>
</dbReference>
<keyword evidence="2" id="KW-0597">Phosphoprotein</keyword>
<dbReference type="SUPFAM" id="SSF48371">
    <property type="entry name" value="ARM repeat"/>
    <property type="match status" value="1"/>
</dbReference>
<organism evidence="9 10">
    <name type="scientific">Hypholoma sublateritium (strain FD-334 SS-4)</name>
    <dbReference type="NCBI Taxonomy" id="945553"/>
    <lineage>
        <taxon>Eukaryota</taxon>
        <taxon>Fungi</taxon>
        <taxon>Dikarya</taxon>
        <taxon>Basidiomycota</taxon>
        <taxon>Agaricomycotina</taxon>
        <taxon>Agaricomycetes</taxon>
        <taxon>Agaricomycetidae</taxon>
        <taxon>Agaricales</taxon>
        <taxon>Agaricineae</taxon>
        <taxon>Strophariaceae</taxon>
        <taxon>Hypholoma</taxon>
    </lineage>
</organism>
<feature type="region of interest" description="Disordered" evidence="7">
    <location>
        <begin position="1"/>
        <end position="85"/>
    </location>
</feature>
<dbReference type="STRING" id="945553.A0A0D2PHB2"/>
<name>A0A0D2PHB2_HYPSF</name>
<evidence type="ECO:0000313" key="10">
    <source>
        <dbReference type="Proteomes" id="UP000054270"/>
    </source>
</evidence>
<evidence type="ECO:0000256" key="5">
    <source>
        <dbReference type="ARBA" id="ARBA00023242"/>
    </source>
</evidence>
<dbReference type="OrthoDB" id="1898821at2759"/>
<sequence>MDIDKLFKVPKLPMGGNKRKLPDNPTPEILKKLKMDTDSPSVPVPASNGQGSQSAKETRSTRATVEDEDDATHEREIAPGGDADYFAEEDDEGRFFGGGLTSEQKEILNIFEKSEGEHMEGEAHDLSITQLRRSLQNFERAVNKNQDQRSKHPDDPSKFIDSEADLDSAIKALLSLSQSPSLAYPELVRSGTLTMIVGLLTHENVDIVIDVIELLYELTDEDAGVENEAEGHEEDEEALKVLAEALVSNSALELLVDNLLRLNEQEEADKQGVFHVLGIFENMIGLDPSLGSDLVSKTKVLDWLLTRIQSKAHDENRGYSAELLSILLQSSQSNKIQLGNSNGIEIILKVLSQFRRRDPVDPDESEFMENLFDTLCSALSEAPVKKLFLEAEGPDLMVLMIKDKRESRSRSIKVLDYAMSGYLGIAICEAFIEAPGLKPLFMTFMNKSSKRSKADAEPASEDVGHILGIISSLLTNLPSESASRIRVLAKFVEGEYEKVDKLLEIRDNARKRLKVADAELQRETEEIHDVTDDSTLDTEDLFYIRRLENGLFTLQTVDYILAWLMMEDDGIRGHACRMLSRGSQSMQDIVQTLRIYHEHVDIDDDNESQPAVSQKDILQGLIVALDTASLI</sequence>
<dbReference type="PANTHER" id="PTHR14978:SF0">
    <property type="entry name" value="BETA-CATENIN-LIKE PROTEIN 1"/>
    <property type="match status" value="1"/>
</dbReference>
<keyword evidence="10" id="KW-1185">Reference proteome</keyword>
<accession>A0A0D2PHB2</accession>
<evidence type="ECO:0000259" key="8">
    <source>
        <dbReference type="SMART" id="SM01156"/>
    </source>
</evidence>
<dbReference type="OMA" id="TDWREQE"/>
<dbReference type="Proteomes" id="UP000054270">
    <property type="component" value="Unassembled WGS sequence"/>
</dbReference>
<keyword evidence="4 6" id="KW-0175">Coiled coil</keyword>
<dbReference type="Pfam" id="PF08216">
    <property type="entry name" value="CTNNBL"/>
    <property type="match status" value="1"/>
</dbReference>
<dbReference type="GO" id="GO:0005681">
    <property type="term" value="C:spliceosomal complex"/>
    <property type="evidence" value="ECO:0007669"/>
    <property type="project" value="TreeGrafter"/>
</dbReference>
<dbReference type="InterPro" id="IPR013180">
    <property type="entry name" value="CTNNBL1_N"/>
</dbReference>
<evidence type="ECO:0000256" key="6">
    <source>
        <dbReference type="SAM" id="Coils"/>
    </source>
</evidence>
<evidence type="ECO:0000256" key="3">
    <source>
        <dbReference type="ARBA" id="ARBA00022737"/>
    </source>
</evidence>
<feature type="coiled-coil region" evidence="6">
    <location>
        <begin position="499"/>
        <end position="533"/>
    </location>
</feature>
<feature type="domain" description="Beta-catenin-like protein 1 N-terminal" evidence="8">
    <location>
        <begin position="100"/>
        <end position="212"/>
    </location>
</feature>
<dbReference type="InterPro" id="IPR016024">
    <property type="entry name" value="ARM-type_fold"/>
</dbReference>
<evidence type="ECO:0000256" key="4">
    <source>
        <dbReference type="ARBA" id="ARBA00023054"/>
    </source>
</evidence>
<gene>
    <name evidence="9" type="ORF">HYPSUDRAFT_61084</name>
</gene>
<protein>
    <recommendedName>
        <fullName evidence="8">Beta-catenin-like protein 1 N-terminal domain-containing protein</fullName>
    </recommendedName>
</protein>
<dbReference type="Gene3D" id="1.25.10.10">
    <property type="entry name" value="Leucine-rich Repeat Variant"/>
    <property type="match status" value="1"/>
</dbReference>
<evidence type="ECO:0000256" key="1">
    <source>
        <dbReference type="ARBA" id="ARBA00004123"/>
    </source>
</evidence>